<dbReference type="InterPro" id="IPR050767">
    <property type="entry name" value="Sel1_AlgK"/>
</dbReference>
<dbReference type="AlphaFoldDB" id="A0A2U2N1N5"/>
<evidence type="ECO:0000313" key="1">
    <source>
        <dbReference type="EMBL" id="PWG63121.1"/>
    </source>
</evidence>
<evidence type="ECO:0000313" key="2">
    <source>
        <dbReference type="Proteomes" id="UP000245474"/>
    </source>
</evidence>
<dbReference type="Pfam" id="PF08238">
    <property type="entry name" value="Sel1"/>
    <property type="match status" value="3"/>
</dbReference>
<dbReference type="Gene3D" id="1.25.40.10">
    <property type="entry name" value="Tetratricopeptide repeat domain"/>
    <property type="match status" value="1"/>
</dbReference>
<dbReference type="Proteomes" id="UP000245474">
    <property type="component" value="Unassembled WGS sequence"/>
</dbReference>
<dbReference type="SMART" id="SM00671">
    <property type="entry name" value="SEL1"/>
    <property type="match status" value="3"/>
</dbReference>
<dbReference type="OrthoDB" id="9787367at2"/>
<proteinExistence type="predicted"/>
<name>A0A2U2N1N5_9GAMM</name>
<dbReference type="PANTHER" id="PTHR11102:SF160">
    <property type="entry name" value="ERAD-ASSOCIATED E3 UBIQUITIN-PROTEIN LIGASE COMPONENT HRD3"/>
    <property type="match status" value="1"/>
</dbReference>
<organism evidence="1 2">
    <name type="scientific">Sediminicurvatus halobius</name>
    <dbReference type="NCBI Taxonomy" id="2182432"/>
    <lineage>
        <taxon>Bacteria</taxon>
        <taxon>Pseudomonadati</taxon>
        <taxon>Pseudomonadota</taxon>
        <taxon>Gammaproteobacteria</taxon>
        <taxon>Chromatiales</taxon>
        <taxon>Ectothiorhodospiraceae</taxon>
        <taxon>Sediminicurvatus</taxon>
    </lineage>
</organism>
<dbReference type="InterPro" id="IPR011990">
    <property type="entry name" value="TPR-like_helical_dom_sf"/>
</dbReference>
<dbReference type="InterPro" id="IPR006597">
    <property type="entry name" value="Sel1-like"/>
</dbReference>
<dbReference type="PANTHER" id="PTHR11102">
    <property type="entry name" value="SEL-1-LIKE PROTEIN"/>
    <property type="match status" value="1"/>
</dbReference>
<dbReference type="RefSeq" id="WP_109678621.1">
    <property type="nucleotide sequence ID" value="NZ_CP086615.1"/>
</dbReference>
<dbReference type="SUPFAM" id="SSF81901">
    <property type="entry name" value="HCP-like"/>
    <property type="match status" value="1"/>
</dbReference>
<accession>A0A2U2N1N5</accession>
<sequence length="135" mass="14852">MGKQVDMAWNDYLRGRRLETGDGCPVDLAFAAYFYRRAAFRGMAEAQHALAFLYATGQGVGRDEALAVRWFEAAAAQGHVSAQHNLGVMFAEGRGVRADEQAAVRWFYHAALGGSAEARRWLERRDADPAVAESS</sequence>
<reference evidence="1 2" key="1">
    <citation type="submission" date="2018-05" db="EMBL/GenBank/DDBJ databases">
        <title>Spiribacter halobius sp. nov., a moderately halophilic bacterium isolated from marine solar saltern.</title>
        <authorList>
            <person name="Zheng W.-S."/>
            <person name="Lu D.-C."/>
            <person name="Du Z.-J."/>
        </authorList>
    </citation>
    <scope>NUCLEOTIDE SEQUENCE [LARGE SCALE GENOMIC DNA]</scope>
    <source>
        <strain evidence="1 2">E85</strain>
    </source>
</reference>
<protein>
    <submittedName>
        <fullName evidence="1">Sel1 repeat family protein</fullName>
    </submittedName>
</protein>
<keyword evidence="2" id="KW-1185">Reference proteome</keyword>
<comment type="caution">
    <text evidence="1">The sequence shown here is derived from an EMBL/GenBank/DDBJ whole genome shotgun (WGS) entry which is preliminary data.</text>
</comment>
<dbReference type="EMBL" id="QFFI01000013">
    <property type="protein sequence ID" value="PWG63121.1"/>
    <property type="molecule type" value="Genomic_DNA"/>
</dbReference>
<gene>
    <name evidence="1" type="ORF">DEM34_09730</name>
</gene>